<accession>A0A5C7I6U9</accession>
<keyword evidence="3" id="KW-0611">Plant defense</keyword>
<protein>
    <submittedName>
        <fullName evidence="6">Uncharacterized protein</fullName>
    </submittedName>
</protein>
<keyword evidence="2" id="KW-0677">Repeat</keyword>
<sequence length="659" mass="75808">MWHGCPIKSPLSSFYLENLVKLDMRYSKVEQLWNDCQPLFKLKEVDLSFSNLISCPDFSSSPNLKKLILQDCKYLREISPSIQYLIKLDFLILRGCRSLKGIPDCSGLNSLKELHLSRCSNLEMLPEMPCNIEELWLIGTAIEELPLSFGNLSRLQKLFLGCCNKLKSLPSSICKWKSLQKLSIGDCSKLNKLPNDIGALESLEELDLEGDPIKELPSSIIHLKNLKSLNLRRCKDLTFSGFNFLPDDGTVGLHNLESINLNNSGVTELPEDLGCLSSLFTLNLGGSCLESIPASIVNLSKLSYLDIRNCKRLKCLPKLQVGCIYARGCTSLDVLPSLGPRFTEAEFVNCFLIEQNKFEDMVKDALPSIKKDYNYAKLCYPGSEIPEWFNFRSMGSFINVELPPNWFNHNFIGFALSIVATPRLDSNQNDFERWEFIKWQCNIKSKDGQPCVRRRRFSQSTWSNHVLVECPIFPFSPNKLLCYENKVSFEFYDNSEYLKIEKCGVHLIFGQHLEEVDGSSRVVEDEDFLCLTNVHDNCEEVDETQENEEDTQLIKSVTRLLRNLNLASEMSILFLCDIDWTTNYVHVFTDQNDMVEWDRYMKRYSGRYYQRSCISALHIWYNDQLCKDMGWNPKRKKGFFAELFEPYGPLDYVTTSGSY</sequence>
<dbReference type="GO" id="GO:0005737">
    <property type="term" value="C:cytoplasm"/>
    <property type="evidence" value="ECO:0007669"/>
    <property type="project" value="TreeGrafter"/>
</dbReference>
<dbReference type="Proteomes" id="UP000323000">
    <property type="component" value="Chromosome 4"/>
</dbReference>
<dbReference type="PANTHER" id="PTHR48051:SF54">
    <property type="entry name" value="LEUCINE-RICH REPEAT-CONTAINING PROTEIN"/>
    <property type="match status" value="1"/>
</dbReference>
<comment type="caution">
    <text evidence="6">The sequence shown here is derived from an EMBL/GenBank/DDBJ whole genome shotgun (WGS) entry which is preliminary data.</text>
</comment>
<evidence type="ECO:0000259" key="4">
    <source>
        <dbReference type="Pfam" id="PF20160"/>
    </source>
</evidence>
<dbReference type="InterPro" id="IPR050216">
    <property type="entry name" value="LRR_domain-containing"/>
</dbReference>
<evidence type="ECO:0000256" key="1">
    <source>
        <dbReference type="ARBA" id="ARBA00022614"/>
    </source>
</evidence>
<evidence type="ECO:0000259" key="5">
    <source>
        <dbReference type="Pfam" id="PF23286"/>
    </source>
</evidence>
<dbReference type="OrthoDB" id="1733683at2759"/>
<gene>
    <name evidence="6" type="ORF">EZV62_012004</name>
</gene>
<dbReference type="SMART" id="SM00369">
    <property type="entry name" value="LRR_TYP"/>
    <property type="match status" value="4"/>
</dbReference>
<dbReference type="Pfam" id="PF23286">
    <property type="entry name" value="LRR_13"/>
    <property type="match status" value="1"/>
</dbReference>
<evidence type="ECO:0000313" key="6">
    <source>
        <dbReference type="EMBL" id="TXG65010.1"/>
    </source>
</evidence>
<dbReference type="Gene3D" id="3.80.10.10">
    <property type="entry name" value="Ribonuclease Inhibitor"/>
    <property type="match status" value="2"/>
</dbReference>
<keyword evidence="7" id="KW-1185">Reference proteome</keyword>
<dbReference type="AlphaFoldDB" id="A0A5C7I6U9"/>
<dbReference type="Pfam" id="PF07725">
    <property type="entry name" value="LRR_3"/>
    <property type="match status" value="1"/>
</dbReference>
<proteinExistence type="predicted"/>
<dbReference type="InterPro" id="IPR011713">
    <property type="entry name" value="Leu-rich_rpt_3"/>
</dbReference>
<dbReference type="InterPro" id="IPR045344">
    <property type="entry name" value="C-JID"/>
</dbReference>
<dbReference type="Pfam" id="PF20160">
    <property type="entry name" value="C-JID"/>
    <property type="match status" value="1"/>
</dbReference>
<dbReference type="InterPro" id="IPR058546">
    <property type="entry name" value="RPS4B/Roq1-like_LRR"/>
</dbReference>
<keyword evidence="1" id="KW-0433">Leucine-rich repeat</keyword>
<dbReference type="SUPFAM" id="SSF52058">
    <property type="entry name" value="L domain-like"/>
    <property type="match status" value="1"/>
</dbReference>
<dbReference type="EMBL" id="VAHF01000004">
    <property type="protein sequence ID" value="TXG65010.1"/>
    <property type="molecule type" value="Genomic_DNA"/>
</dbReference>
<evidence type="ECO:0000256" key="3">
    <source>
        <dbReference type="ARBA" id="ARBA00022821"/>
    </source>
</evidence>
<dbReference type="InterPro" id="IPR032675">
    <property type="entry name" value="LRR_dom_sf"/>
</dbReference>
<dbReference type="InterPro" id="IPR003591">
    <property type="entry name" value="Leu-rich_rpt_typical-subtyp"/>
</dbReference>
<dbReference type="PANTHER" id="PTHR48051">
    <property type="match status" value="1"/>
</dbReference>
<feature type="domain" description="Disease resistance protein RPS4B/Roq1-like leucine-rich repeats" evidence="5">
    <location>
        <begin position="108"/>
        <end position="191"/>
    </location>
</feature>
<evidence type="ECO:0000313" key="7">
    <source>
        <dbReference type="Proteomes" id="UP000323000"/>
    </source>
</evidence>
<reference evidence="7" key="1">
    <citation type="journal article" date="2019" name="Gigascience">
        <title>De novo genome assembly of the endangered Acer yangbiense, a plant species with extremely small populations endemic to Yunnan Province, China.</title>
        <authorList>
            <person name="Yang J."/>
            <person name="Wariss H.M."/>
            <person name="Tao L."/>
            <person name="Zhang R."/>
            <person name="Yun Q."/>
            <person name="Hollingsworth P."/>
            <person name="Dao Z."/>
            <person name="Luo G."/>
            <person name="Guo H."/>
            <person name="Ma Y."/>
            <person name="Sun W."/>
        </authorList>
    </citation>
    <scope>NUCLEOTIDE SEQUENCE [LARGE SCALE GENOMIC DNA]</scope>
    <source>
        <strain evidence="7">cv. Malutang</strain>
    </source>
</reference>
<dbReference type="SUPFAM" id="SSF52075">
    <property type="entry name" value="Outer arm dynein light chain 1"/>
    <property type="match status" value="1"/>
</dbReference>
<organism evidence="6 7">
    <name type="scientific">Acer yangbiense</name>
    <dbReference type="NCBI Taxonomy" id="1000413"/>
    <lineage>
        <taxon>Eukaryota</taxon>
        <taxon>Viridiplantae</taxon>
        <taxon>Streptophyta</taxon>
        <taxon>Embryophyta</taxon>
        <taxon>Tracheophyta</taxon>
        <taxon>Spermatophyta</taxon>
        <taxon>Magnoliopsida</taxon>
        <taxon>eudicotyledons</taxon>
        <taxon>Gunneridae</taxon>
        <taxon>Pentapetalae</taxon>
        <taxon>rosids</taxon>
        <taxon>malvids</taxon>
        <taxon>Sapindales</taxon>
        <taxon>Sapindaceae</taxon>
        <taxon>Hippocastanoideae</taxon>
        <taxon>Acereae</taxon>
        <taxon>Acer</taxon>
    </lineage>
</organism>
<name>A0A5C7I6U9_9ROSI</name>
<evidence type="ECO:0000256" key="2">
    <source>
        <dbReference type="ARBA" id="ARBA00022737"/>
    </source>
</evidence>
<feature type="domain" description="C-JID" evidence="4">
    <location>
        <begin position="381"/>
        <end position="513"/>
    </location>
</feature>